<protein>
    <submittedName>
        <fullName evidence="2">Uncharacterized protein</fullName>
    </submittedName>
</protein>
<dbReference type="WBParaSite" id="MBELARI_LOCUS21816">
    <property type="protein sequence ID" value="MBELARI_LOCUS21816"/>
    <property type="gene ID" value="MBELARI_LOCUS21816"/>
</dbReference>
<evidence type="ECO:0000313" key="1">
    <source>
        <dbReference type="Proteomes" id="UP000887575"/>
    </source>
</evidence>
<keyword evidence="1" id="KW-1185">Reference proteome</keyword>
<organism evidence="1 2">
    <name type="scientific">Mesorhabditis belari</name>
    <dbReference type="NCBI Taxonomy" id="2138241"/>
    <lineage>
        <taxon>Eukaryota</taxon>
        <taxon>Metazoa</taxon>
        <taxon>Ecdysozoa</taxon>
        <taxon>Nematoda</taxon>
        <taxon>Chromadorea</taxon>
        <taxon>Rhabditida</taxon>
        <taxon>Rhabditina</taxon>
        <taxon>Rhabditomorpha</taxon>
        <taxon>Rhabditoidea</taxon>
        <taxon>Rhabditidae</taxon>
        <taxon>Mesorhabditinae</taxon>
        <taxon>Mesorhabditis</taxon>
    </lineage>
</organism>
<proteinExistence type="predicted"/>
<dbReference type="AlphaFoldDB" id="A0AAF3F5C7"/>
<reference evidence="2" key="1">
    <citation type="submission" date="2024-02" db="UniProtKB">
        <authorList>
            <consortium name="WormBaseParasite"/>
        </authorList>
    </citation>
    <scope>IDENTIFICATION</scope>
</reference>
<sequence length="110" mass="13202">MIQFKLKTTPGFNPAVRFTQRKPRDKGIRMVVLSNQELNPEQENFCLDKDGETIAITFRNPRAHAWLRDDEVREKKINWPFFSLCFEEISKSIQIRLQFKWRKETFVLTI</sequence>
<accession>A0AAF3F5C7</accession>
<name>A0AAF3F5C7_9BILA</name>
<dbReference type="Proteomes" id="UP000887575">
    <property type="component" value="Unassembled WGS sequence"/>
</dbReference>
<evidence type="ECO:0000313" key="2">
    <source>
        <dbReference type="WBParaSite" id="MBELARI_LOCUS21816"/>
    </source>
</evidence>